<reference evidence="7" key="1">
    <citation type="submission" date="2023-02" db="EMBL/GenBank/DDBJ databases">
        <title>Kitasatospora phosalacinea NBRC 14627.</title>
        <authorList>
            <person name="Ichikawa N."/>
            <person name="Sato H."/>
            <person name="Tonouchi N."/>
        </authorList>
    </citation>
    <scope>NUCLEOTIDE SEQUENCE</scope>
    <source>
        <strain evidence="7">NBRC 14627</strain>
    </source>
</reference>
<feature type="transmembrane region" description="Helical" evidence="5">
    <location>
        <begin position="431"/>
        <end position="449"/>
    </location>
</feature>
<evidence type="ECO:0000256" key="5">
    <source>
        <dbReference type="SAM" id="Phobius"/>
    </source>
</evidence>
<organism evidence="7 8">
    <name type="scientific">Kitasatospora phosalacinea</name>
    <dbReference type="NCBI Taxonomy" id="2065"/>
    <lineage>
        <taxon>Bacteria</taxon>
        <taxon>Bacillati</taxon>
        <taxon>Actinomycetota</taxon>
        <taxon>Actinomycetes</taxon>
        <taxon>Kitasatosporales</taxon>
        <taxon>Streptomycetaceae</taxon>
        <taxon>Kitasatospora</taxon>
    </lineage>
</organism>
<feature type="transmembrane region" description="Helical" evidence="5">
    <location>
        <begin position="478"/>
        <end position="494"/>
    </location>
</feature>
<dbReference type="GO" id="GO:0016020">
    <property type="term" value="C:membrane"/>
    <property type="evidence" value="ECO:0007669"/>
    <property type="project" value="InterPro"/>
</dbReference>
<evidence type="ECO:0000256" key="3">
    <source>
        <dbReference type="ARBA" id="ARBA00023012"/>
    </source>
</evidence>
<dbReference type="Proteomes" id="UP001165041">
    <property type="component" value="Unassembled WGS sequence"/>
</dbReference>
<feature type="transmembrane region" description="Helical" evidence="5">
    <location>
        <begin position="124"/>
        <end position="140"/>
    </location>
</feature>
<feature type="transmembrane region" description="Helical" evidence="5">
    <location>
        <begin position="46"/>
        <end position="66"/>
    </location>
</feature>
<proteinExistence type="predicted"/>
<dbReference type="PANTHER" id="PTHR24421">
    <property type="entry name" value="NITRATE/NITRITE SENSOR PROTEIN NARX-RELATED"/>
    <property type="match status" value="1"/>
</dbReference>
<dbReference type="GO" id="GO:0046983">
    <property type="term" value="F:protein dimerization activity"/>
    <property type="evidence" value="ECO:0007669"/>
    <property type="project" value="InterPro"/>
</dbReference>
<gene>
    <name evidence="7" type="ORF">Kpho02_11900</name>
</gene>
<feature type="transmembrane region" description="Helical" evidence="5">
    <location>
        <begin position="152"/>
        <end position="172"/>
    </location>
</feature>
<keyword evidence="5" id="KW-1133">Transmembrane helix</keyword>
<accession>A0A9W6Q507</accession>
<dbReference type="Gene3D" id="3.30.565.10">
    <property type="entry name" value="Histidine kinase-like ATPase, C-terminal domain"/>
    <property type="match status" value="2"/>
</dbReference>
<evidence type="ECO:0000256" key="2">
    <source>
        <dbReference type="ARBA" id="ARBA00022777"/>
    </source>
</evidence>
<dbReference type="PANTHER" id="PTHR24421:SF63">
    <property type="entry name" value="SENSOR HISTIDINE KINASE DESK"/>
    <property type="match status" value="1"/>
</dbReference>
<dbReference type="AlphaFoldDB" id="A0A9W6Q507"/>
<sequence length="784" mass="80892">MRGVEGERGRDVGPRVVRVLVVAVAAALASAHLLKGLGRVPEEPVAGVAVVVGCLALVALQSRHHRDDLGRTGWLGWTGRAGWADWAGWIAVELAVALLLVGPLGVSVGLLCLPAASLLLERRLLPLLLLFAGAGLIETVRGTGPRDAVDLLLTIALGGTMLYAVITLAQLADRVRTARLTLAASAVTDERLRIASGLVGALDAGLAEISELAARRDTSLRGEQFPSSDRHPSTPDERTPPTHQHTSLLDELISSARRTLAAARATAAELRSLSLAPEAASARALLASAGVTAELRIGHREPLGPAGTVLATVLREAVTAVVRVGDARRCEVATEERAGRVVLRVVSDGVPTAALGADLLDGLAERVRAVGGRLTAGLEADGRFAVEASVAATPAPPPVDPPELRTALGLYWFLLVVFCLRVLMFVPPSQLALGVVCTAVFCAFQVRFSILDATRYARPALLASTLLALLPLPWLGRNWIGAAGILAGSLLFALPRRAGAAAAGVVAVAAGVIGGVSGGASGGDGFRSVLLTTVSALVTCTVVYAVLRLVRLVRELQRAAAGLARAGVVTERLRAARDLHDLLGHGLAAILLKAELARRLVESDPPRCRAELADIGRLAERGRAELGALAGDGPRLTFGSELASAAAVLEAAAITVELEEEPVPPGTGAVLGVVLREAVTNVLRHSRARHVRIAVSTAAGTVRLEVENDGVPEGVTAPGSGIGGLSVRLAEAGGTLTAGPDDGWYLLRAEVPLPTEVPPPAEVPLTAEAPLAAGTPPRAEAPPR</sequence>
<dbReference type="EMBL" id="BSSA01000002">
    <property type="protein sequence ID" value="GLW68891.1"/>
    <property type="molecule type" value="Genomic_DNA"/>
</dbReference>
<dbReference type="SUPFAM" id="SSF55874">
    <property type="entry name" value="ATPase domain of HSP90 chaperone/DNA topoisomerase II/histidine kinase"/>
    <property type="match status" value="1"/>
</dbReference>
<dbReference type="GO" id="GO:0000155">
    <property type="term" value="F:phosphorelay sensor kinase activity"/>
    <property type="evidence" value="ECO:0007669"/>
    <property type="project" value="InterPro"/>
</dbReference>
<dbReference type="InterPro" id="IPR050482">
    <property type="entry name" value="Sensor_HK_TwoCompSys"/>
</dbReference>
<feature type="transmembrane region" description="Helical" evidence="5">
    <location>
        <begin position="408"/>
        <end position="425"/>
    </location>
</feature>
<dbReference type="Pfam" id="PF07730">
    <property type="entry name" value="HisKA_3"/>
    <property type="match status" value="1"/>
</dbReference>
<protein>
    <submittedName>
        <fullName evidence="7">Two-component sensor histidine kinase</fullName>
    </submittedName>
</protein>
<keyword evidence="3" id="KW-0902">Two-component regulatory system</keyword>
<evidence type="ECO:0000256" key="1">
    <source>
        <dbReference type="ARBA" id="ARBA00022679"/>
    </source>
</evidence>
<dbReference type="Gene3D" id="1.20.5.1930">
    <property type="match status" value="1"/>
</dbReference>
<feature type="domain" description="Signal transduction histidine kinase subgroup 3 dimerisation and phosphoacceptor" evidence="6">
    <location>
        <begin position="571"/>
        <end position="629"/>
    </location>
</feature>
<feature type="transmembrane region" description="Helical" evidence="5">
    <location>
        <begin position="16"/>
        <end position="34"/>
    </location>
</feature>
<evidence type="ECO:0000313" key="7">
    <source>
        <dbReference type="EMBL" id="GLW68891.1"/>
    </source>
</evidence>
<evidence type="ECO:0000259" key="6">
    <source>
        <dbReference type="Pfam" id="PF07730"/>
    </source>
</evidence>
<feature type="region of interest" description="Disordered" evidence="4">
    <location>
        <begin position="217"/>
        <end position="245"/>
    </location>
</feature>
<name>A0A9W6Q507_9ACTN</name>
<feature type="transmembrane region" description="Helical" evidence="5">
    <location>
        <begin position="501"/>
        <end position="520"/>
    </location>
</feature>
<dbReference type="InterPro" id="IPR011712">
    <property type="entry name" value="Sig_transdc_His_kin_sub3_dim/P"/>
</dbReference>
<feature type="compositionally biased region" description="Basic and acidic residues" evidence="4">
    <location>
        <begin position="228"/>
        <end position="240"/>
    </location>
</feature>
<dbReference type="CDD" id="cd16917">
    <property type="entry name" value="HATPase_UhpB-NarQ-NarX-like"/>
    <property type="match status" value="1"/>
</dbReference>
<keyword evidence="1" id="KW-0808">Transferase</keyword>
<dbReference type="InterPro" id="IPR036890">
    <property type="entry name" value="HATPase_C_sf"/>
</dbReference>
<evidence type="ECO:0000256" key="4">
    <source>
        <dbReference type="SAM" id="MobiDB-lite"/>
    </source>
</evidence>
<keyword evidence="5" id="KW-0812">Transmembrane</keyword>
<comment type="caution">
    <text evidence="7">The sequence shown here is derived from an EMBL/GenBank/DDBJ whole genome shotgun (WGS) entry which is preliminary data.</text>
</comment>
<evidence type="ECO:0000313" key="8">
    <source>
        <dbReference type="Proteomes" id="UP001165041"/>
    </source>
</evidence>
<feature type="transmembrane region" description="Helical" evidence="5">
    <location>
        <begin position="526"/>
        <end position="547"/>
    </location>
</feature>
<keyword evidence="5" id="KW-0472">Membrane</keyword>
<feature type="transmembrane region" description="Helical" evidence="5">
    <location>
        <begin position="456"/>
        <end position="472"/>
    </location>
</feature>
<feature type="region of interest" description="Disordered" evidence="4">
    <location>
        <begin position="755"/>
        <end position="784"/>
    </location>
</feature>
<keyword evidence="2 7" id="KW-0418">Kinase</keyword>
<feature type="transmembrane region" description="Helical" evidence="5">
    <location>
        <begin position="86"/>
        <end position="112"/>
    </location>
</feature>